<protein>
    <submittedName>
        <fullName evidence="1">Uncharacterized protein</fullName>
    </submittedName>
</protein>
<reference evidence="1" key="1">
    <citation type="journal article" date="2012" name="PLoS ONE">
        <title>Gene sets for utilization of primary and secondary nutrition supplies in the distal gut of endangered iberian lynx.</title>
        <authorList>
            <person name="Alcaide M."/>
            <person name="Messina E."/>
            <person name="Richter M."/>
            <person name="Bargiela R."/>
            <person name="Peplies J."/>
            <person name="Huws S.A."/>
            <person name="Newbold C.J."/>
            <person name="Golyshin P.N."/>
            <person name="Simon M.A."/>
            <person name="Lopez G."/>
            <person name="Yakimov M.M."/>
            <person name="Ferrer M."/>
        </authorList>
    </citation>
    <scope>NUCLEOTIDE SEQUENCE</scope>
</reference>
<organism evidence="1">
    <name type="scientific">gut metagenome</name>
    <dbReference type="NCBI Taxonomy" id="749906"/>
    <lineage>
        <taxon>unclassified sequences</taxon>
        <taxon>metagenomes</taxon>
        <taxon>organismal metagenomes</taxon>
    </lineage>
</organism>
<proteinExistence type="predicted"/>
<name>J9GR18_9ZZZZ</name>
<sequence>MEGNRGQVHFEQGQVLHDEGIHPCAVEFPHEGFGSLQFGIPKNGIECYINACAVTMRKVTETIDVFHRVTGGCTGTKVRAANVDRISTVANGFDAAISVAGRGKEFNGEHGGLGYGVMGRWDYEVIGL</sequence>
<evidence type="ECO:0000313" key="1">
    <source>
        <dbReference type="EMBL" id="EJX10309.1"/>
    </source>
</evidence>
<dbReference type="AlphaFoldDB" id="J9GR18"/>
<gene>
    <name evidence="1" type="ORF">EVA_01516</name>
</gene>
<comment type="caution">
    <text evidence="1">The sequence shown here is derived from an EMBL/GenBank/DDBJ whole genome shotgun (WGS) entry which is preliminary data.</text>
</comment>
<accession>J9GR18</accession>
<dbReference type="EMBL" id="AMCI01000211">
    <property type="protein sequence ID" value="EJX10309.1"/>
    <property type="molecule type" value="Genomic_DNA"/>
</dbReference>